<dbReference type="EMBL" id="KK583210">
    <property type="protein sequence ID" value="KDO28563.1"/>
    <property type="molecule type" value="Genomic_DNA"/>
</dbReference>
<evidence type="ECO:0000313" key="2">
    <source>
        <dbReference type="Proteomes" id="UP000030745"/>
    </source>
</evidence>
<gene>
    <name evidence="1" type="ORF">SPRG_06421</name>
</gene>
<dbReference type="OMA" id="ICHLWAA"/>
<dbReference type="Proteomes" id="UP000030745">
    <property type="component" value="Unassembled WGS sequence"/>
</dbReference>
<organism evidence="1 2">
    <name type="scientific">Saprolegnia parasitica (strain CBS 223.65)</name>
    <dbReference type="NCBI Taxonomy" id="695850"/>
    <lineage>
        <taxon>Eukaryota</taxon>
        <taxon>Sar</taxon>
        <taxon>Stramenopiles</taxon>
        <taxon>Oomycota</taxon>
        <taxon>Saprolegniomycetes</taxon>
        <taxon>Saprolegniales</taxon>
        <taxon>Saprolegniaceae</taxon>
        <taxon>Saprolegnia</taxon>
    </lineage>
</organism>
<dbReference type="InterPro" id="IPR002110">
    <property type="entry name" value="Ankyrin_rpt"/>
</dbReference>
<dbReference type="PANTHER" id="PTHR46586:SF3">
    <property type="entry name" value="ANKYRIN REPEAT-CONTAINING PROTEIN"/>
    <property type="match status" value="1"/>
</dbReference>
<dbReference type="PANTHER" id="PTHR46586">
    <property type="entry name" value="ANKYRIN REPEAT-CONTAINING PROTEIN"/>
    <property type="match status" value="1"/>
</dbReference>
<dbReference type="SUPFAM" id="SSF48403">
    <property type="entry name" value="Ankyrin repeat"/>
    <property type="match status" value="1"/>
</dbReference>
<dbReference type="Gene3D" id="1.25.40.20">
    <property type="entry name" value="Ankyrin repeat-containing domain"/>
    <property type="match status" value="2"/>
</dbReference>
<dbReference type="Pfam" id="PF12796">
    <property type="entry name" value="Ank_2"/>
    <property type="match status" value="1"/>
</dbReference>
<accession>A0A067CDI2</accession>
<dbReference type="InterPro" id="IPR036770">
    <property type="entry name" value="Ankyrin_rpt-contain_sf"/>
</dbReference>
<dbReference type="SMART" id="SM00248">
    <property type="entry name" value="ANK"/>
    <property type="match status" value="3"/>
</dbReference>
<dbReference type="GeneID" id="24128769"/>
<proteinExistence type="predicted"/>
<dbReference type="AlphaFoldDB" id="A0A067CDI2"/>
<dbReference type="RefSeq" id="XP_012200628.1">
    <property type="nucleotide sequence ID" value="XM_012345238.1"/>
</dbReference>
<keyword evidence="2" id="KW-1185">Reference proteome</keyword>
<dbReference type="InterPro" id="IPR052050">
    <property type="entry name" value="SecEffector_AnkRepeat"/>
</dbReference>
<protein>
    <submittedName>
        <fullName evidence="1">Uncharacterized protein</fullName>
    </submittedName>
</protein>
<sequence length="698" mass="77699">MTATFHSAVLGQPEIASTVFGLQGGVYEDVRQALSACNELIEFDVARRWYECDVSFCKAFAPNVVWPPDRHGFLFDTYALRGRQRDARLPLHLAIDQGLVQLTMRMLHCRPDLASEDAIVLAFVKDRLEIAASLLELRVHVRGLYRRGIRQRSPGSVWRELFSCYLRRVLARPDATVLVLLQRFGLRPEDFDAYDRRRAMRCATLANATLVLDLFPWLLPLVRSLHDFGVECSTSAMDDAATNGHLEVVTFLHWNRTEGGTAFALDGAAANGHLDVIEFLHLNRREGCTTRALDEAAANGHLAVVQFLHFNRTEGCTHQALDEAISRGHLDVVRFLIEHRAEGASFNMLDRAATYGRLEIVEYLDSLGSAACTVAAVDNAALYGHLHAVKYLLANRAEGGSRHAVESALDLGHVQIAEYLVSRGYPSPTTSEGLWNQPTFQKPQMVDVLRASALNNVPLVAFLHDDPSTCCAAAFESAVKNRAWDVVHFLSAHCTADVSVDALEQVLRGGRLEDVTQILQRQPQLRCDELLFVASSSHNTKAMCFLVAANIGKPRKCLFEIAGRRQFVTESKFLLPYCMDPTNRLDNICFLLDLVALPDRRRATTLHVITPEIVEQGRMASRSIQLAPNVTVRASTVRKAGGVVDWALALVICHLWAADRTTTLGQLEKKTAMVQDAELQTQLHRLLASKRKRAARKT</sequence>
<name>A0A067CDI2_SAPPC</name>
<dbReference type="KEGG" id="spar:SPRG_06421"/>
<dbReference type="STRING" id="695850.A0A067CDI2"/>
<reference evidence="1 2" key="1">
    <citation type="journal article" date="2013" name="PLoS Genet.">
        <title>Distinctive expansion of potential virulence genes in the genome of the oomycete fish pathogen Saprolegnia parasitica.</title>
        <authorList>
            <person name="Jiang R.H."/>
            <person name="de Bruijn I."/>
            <person name="Haas B.J."/>
            <person name="Belmonte R."/>
            <person name="Lobach L."/>
            <person name="Christie J."/>
            <person name="van den Ackerveken G."/>
            <person name="Bottin A."/>
            <person name="Bulone V."/>
            <person name="Diaz-Moreno S.M."/>
            <person name="Dumas B."/>
            <person name="Fan L."/>
            <person name="Gaulin E."/>
            <person name="Govers F."/>
            <person name="Grenville-Briggs L.J."/>
            <person name="Horner N.R."/>
            <person name="Levin J.Z."/>
            <person name="Mammella M."/>
            <person name="Meijer H.J."/>
            <person name="Morris P."/>
            <person name="Nusbaum C."/>
            <person name="Oome S."/>
            <person name="Phillips A.J."/>
            <person name="van Rooyen D."/>
            <person name="Rzeszutek E."/>
            <person name="Saraiva M."/>
            <person name="Secombes C.J."/>
            <person name="Seidl M.F."/>
            <person name="Snel B."/>
            <person name="Stassen J.H."/>
            <person name="Sykes S."/>
            <person name="Tripathy S."/>
            <person name="van den Berg H."/>
            <person name="Vega-Arreguin J.C."/>
            <person name="Wawra S."/>
            <person name="Young S.K."/>
            <person name="Zeng Q."/>
            <person name="Dieguez-Uribeondo J."/>
            <person name="Russ C."/>
            <person name="Tyler B.M."/>
            <person name="van West P."/>
        </authorList>
    </citation>
    <scope>NUCLEOTIDE SEQUENCE [LARGE SCALE GENOMIC DNA]</scope>
    <source>
        <strain evidence="1 2">CBS 223.65</strain>
    </source>
</reference>
<dbReference type="VEuPathDB" id="FungiDB:SPRG_06421"/>
<evidence type="ECO:0000313" key="1">
    <source>
        <dbReference type="EMBL" id="KDO28563.1"/>
    </source>
</evidence>
<dbReference type="OrthoDB" id="10346638at2759"/>